<evidence type="ECO:0000313" key="2">
    <source>
        <dbReference type="Proteomes" id="UP000272464"/>
    </source>
</evidence>
<comment type="caution">
    <text evidence="1">The sequence shown here is derived from an EMBL/GenBank/DDBJ whole genome shotgun (WGS) entry which is preliminary data.</text>
</comment>
<organism evidence="1 2">
    <name type="scientific">Paenibacillus zeisoli</name>
    <dbReference type="NCBI Taxonomy" id="2496267"/>
    <lineage>
        <taxon>Bacteria</taxon>
        <taxon>Bacillati</taxon>
        <taxon>Bacillota</taxon>
        <taxon>Bacilli</taxon>
        <taxon>Bacillales</taxon>
        <taxon>Paenibacillaceae</taxon>
        <taxon>Paenibacillus</taxon>
    </lineage>
</organism>
<reference evidence="1 2" key="1">
    <citation type="submission" date="2018-12" db="EMBL/GenBank/DDBJ databases">
        <authorList>
            <person name="Sun L."/>
            <person name="Chen Z."/>
        </authorList>
    </citation>
    <scope>NUCLEOTIDE SEQUENCE [LARGE SCALE GENOMIC DNA]</scope>
    <source>
        <strain evidence="1 2">3-5-3</strain>
    </source>
</reference>
<dbReference type="EMBL" id="RZNX01000001">
    <property type="protein sequence ID" value="RUT36583.1"/>
    <property type="molecule type" value="Genomic_DNA"/>
</dbReference>
<gene>
    <name evidence="1" type="ORF">EJP77_02340</name>
</gene>
<sequence>MERQEDLTYLGKTIFKVSGHKEEYEITFFSKRGKDWDYSLHFANESGDEDQLLAVDTRIEEDDEWFDTLLDAALDTMPEEG</sequence>
<dbReference type="AlphaFoldDB" id="A0A3S1BBI5"/>
<dbReference type="Proteomes" id="UP000272464">
    <property type="component" value="Unassembled WGS sequence"/>
</dbReference>
<name>A0A3S1BBI5_9BACL</name>
<dbReference type="RefSeq" id="WP_127198272.1">
    <property type="nucleotide sequence ID" value="NZ_RZNX01000001.1"/>
</dbReference>
<keyword evidence="2" id="KW-1185">Reference proteome</keyword>
<dbReference type="OrthoDB" id="2665115at2"/>
<proteinExistence type="predicted"/>
<protein>
    <submittedName>
        <fullName evidence="1">Uncharacterized protein</fullName>
    </submittedName>
</protein>
<evidence type="ECO:0000313" key="1">
    <source>
        <dbReference type="EMBL" id="RUT36583.1"/>
    </source>
</evidence>
<accession>A0A3S1BBI5</accession>